<feature type="domain" description="DUF8094" evidence="1">
    <location>
        <begin position="15"/>
        <end position="306"/>
    </location>
</feature>
<proteinExistence type="predicted"/>
<dbReference type="OrthoDB" id="3510378at2"/>
<evidence type="ECO:0000313" key="2">
    <source>
        <dbReference type="EMBL" id="TSB39845.1"/>
    </source>
</evidence>
<gene>
    <name evidence="2" type="ORF">FNZ23_15030</name>
</gene>
<comment type="caution">
    <text evidence="2">The sequence shown here is derived from an EMBL/GenBank/DDBJ whole genome shotgun (WGS) entry which is preliminary data.</text>
</comment>
<reference evidence="2 3" key="1">
    <citation type="submission" date="2019-07" db="EMBL/GenBank/DDBJ databases">
        <title>Draft genome for Streptomyces benahoarensis MZ03-48.</title>
        <authorList>
            <person name="Gonzalez-Pimentel J.L."/>
        </authorList>
    </citation>
    <scope>NUCLEOTIDE SEQUENCE [LARGE SCALE GENOMIC DNA]</scope>
    <source>
        <strain evidence="2 3">MZ03-48</strain>
    </source>
</reference>
<keyword evidence="3" id="KW-1185">Reference proteome</keyword>
<dbReference type="Pfam" id="PF26366">
    <property type="entry name" value="DUF8094"/>
    <property type="match status" value="1"/>
</dbReference>
<evidence type="ECO:0000259" key="1">
    <source>
        <dbReference type="Pfam" id="PF26366"/>
    </source>
</evidence>
<protein>
    <recommendedName>
        <fullName evidence="1">DUF8094 domain-containing protein</fullName>
    </recommendedName>
</protein>
<dbReference type="AlphaFoldDB" id="A0A553ZEI5"/>
<organism evidence="2 3">
    <name type="scientific">Streptomyces benahoarensis</name>
    <dbReference type="NCBI Taxonomy" id="2595054"/>
    <lineage>
        <taxon>Bacteria</taxon>
        <taxon>Bacillati</taxon>
        <taxon>Actinomycetota</taxon>
        <taxon>Actinomycetes</taxon>
        <taxon>Kitasatosporales</taxon>
        <taxon>Streptomycetaceae</taxon>
        <taxon>Streptomyces</taxon>
    </lineage>
</organism>
<evidence type="ECO:0000313" key="3">
    <source>
        <dbReference type="Proteomes" id="UP000320888"/>
    </source>
</evidence>
<dbReference type="Proteomes" id="UP000320888">
    <property type="component" value="Unassembled WGS sequence"/>
</dbReference>
<dbReference type="EMBL" id="VKLS01000163">
    <property type="protein sequence ID" value="TSB39845.1"/>
    <property type="molecule type" value="Genomic_DNA"/>
</dbReference>
<accession>A0A553ZEI5</accession>
<dbReference type="InterPro" id="IPR058407">
    <property type="entry name" value="DUF8094"/>
</dbReference>
<name>A0A553ZEI5_9ACTN</name>
<sequence length="308" mass="33192">MLTGCVTVHGEREIVPAVTKADATKALKHFTDGFNKANRTLDPAVNASYESDALLMIDRAGIKAAHAAHPQGNPNASPLTFRDPHFTVPKQAGWPRFFLADAVSNRRGGSGQLSRWFLVFSRTAADAPWRAAYLATLSGDQVPQFRTDADGFAEPVPADGGNGLVVDPARLSKAYTDYLRTGKGDLFAPGFRTDAWRRDREAKSRTPGSQIQYLDQSARFAPVALRTADGGALVFFASYYHQQKTVSEGSTMQVSPQVQGVMDKPVEQATKITLTNLTAQVVKVPAKSAGGKVAVLNYVEARTSAKVP</sequence>